<dbReference type="InterPro" id="IPR015422">
    <property type="entry name" value="PyrdxlP-dep_Trfase_small"/>
</dbReference>
<evidence type="ECO:0000313" key="2">
    <source>
        <dbReference type="Proteomes" id="UP001592582"/>
    </source>
</evidence>
<gene>
    <name evidence="1" type="ORF">ACEZDG_36755</name>
</gene>
<dbReference type="Proteomes" id="UP001592582">
    <property type="component" value="Unassembled WGS sequence"/>
</dbReference>
<name>A0ABV6VM53_9ACTN</name>
<dbReference type="SUPFAM" id="SSF53383">
    <property type="entry name" value="PLP-dependent transferases"/>
    <property type="match status" value="1"/>
</dbReference>
<dbReference type="InterPro" id="IPR002129">
    <property type="entry name" value="PyrdxlP-dep_de-COase"/>
</dbReference>
<keyword evidence="1" id="KW-0032">Aminotransferase</keyword>
<dbReference type="Pfam" id="PF00282">
    <property type="entry name" value="Pyridoxal_deC"/>
    <property type="match status" value="1"/>
</dbReference>
<proteinExistence type="predicted"/>
<dbReference type="PANTHER" id="PTHR45677">
    <property type="entry name" value="GLUTAMATE DECARBOXYLASE-RELATED"/>
    <property type="match status" value="1"/>
</dbReference>
<dbReference type="PANTHER" id="PTHR45677:SF8">
    <property type="entry name" value="CYSTEINE SULFINIC ACID DECARBOXYLASE"/>
    <property type="match status" value="1"/>
</dbReference>
<dbReference type="EMBL" id="JBHEZX010000029">
    <property type="protein sequence ID" value="MFC1414822.1"/>
    <property type="molecule type" value="Genomic_DNA"/>
</dbReference>
<protein>
    <submittedName>
        <fullName evidence="1">Aspartate aminotransferase family protein</fullName>
    </submittedName>
</protein>
<dbReference type="Gene3D" id="3.90.1150.10">
    <property type="entry name" value="Aspartate Aminotransferase, domain 1"/>
    <property type="match status" value="1"/>
</dbReference>
<sequence length="509" mass="51771">MTGPAEAPLPAGAGLAGGVGGPDTLEPLLAVVLSALRDGAVRRDGPLPAGGPAAVAEGLAGLLAPQSLLPDTGDPQALRLLTEALAATAADPADPYCAAHLHVPPLAVAAAADLAASALNASLDSWDQAPGSTSVELAVLRVLAGLVGFARPEAAVGVLTSGGTESNLMGLLLARDSAAKDSGAAARLTVHCSTAAHFSLARAASILGLGADAVVPVDTDPDGRMDPRLLDWGLADTRAAGRTPVCVVATAGTTDLGAIDPLPVIGAVARRHGVRLHVDAAYGGGALFSRRLAPLLAGLGEADTIGLDLHKLGWQPIAAGVLLARDAALLAPLEQRVAYLNPEDDEGAGYTSLLGRSLRTTRRADAFKIAVTLRTLGRDGLGALVDRCHDLARAAAERIDAEPALELTAAPVLSTVLFRYLPARADPDRVNAALRRRLLADGTAVVGRTVLGEGPGSVRLKLTLLNPHTTTADLDRLLARVRSAGAEMEAEAEAENEAEAAQEDQESNS</sequence>
<comment type="caution">
    <text evidence="1">The sequence shown here is derived from an EMBL/GenBank/DDBJ whole genome shotgun (WGS) entry which is preliminary data.</text>
</comment>
<reference evidence="1 2" key="1">
    <citation type="submission" date="2024-09" db="EMBL/GenBank/DDBJ databases">
        <authorList>
            <person name="Lee S.D."/>
        </authorList>
    </citation>
    <scope>NUCLEOTIDE SEQUENCE [LARGE SCALE GENOMIC DNA]</scope>
    <source>
        <strain evidence="1 2">N1-1</strain>
    </source>
</reference>
<dbReference type="Gene3D" id="3.40.640.10">
    <property type="entry name" value="Type I PLP-dependent aspartate aminotransferase-like (Major domain)"/>
    <property type="match status" value="1"/>
</dbReference>
<dbReference type="GO" id="GO:0008483">
    <property type="term" value="F:transaminase activity"/>
    <property type="evidence" value="ECO:0007669"/>
    <property type="project" value="UniProtKB-KW"/>
</dbReference>
<keyword evidence="2" id="KW-1185">Reference proteome</keyword>
<keyword evidence="1" id="KW-0808">Transferase</keyword>
<organism evidence="1 2">
    <name type="scientific">Streptacidiphilus alkalitolerans</name>
    <dbReference type="NCBI Taxonomy" id="3342712"/>
    <lineage>
        <taxon>Bacteria</taxon>
        <taxon>Bacillati</taxon>
        <taxon>Actinomycetota</taxon>
        <taxon>Actinomycetes</taxon>
        <taxon>Kitasatosporales</taxon>
        <taxon>Streptomycetaceae</taxon>
        <taxon>Streptacidiphilus</taxon>
    </lineage>
</organism>
<dbReference type="InterPro" id="IPR015421">
    <property type="entry name" value="PyrdxlP-dep_Trfase_major"/>
</dbReference>
<dbReference type="InterPro" id="IPR015424">
    <property type="entry name" value="PyrdxlP-dep_Trfase"/>
</dbReference>
<evidence type="ECO:0000313" key="1">
    <source>
        <dbReference type="EMBL" id="MFC1414822.1"/>
    </source>
</evidence>
<accession>A0ABV6VM53</accession>